<evidence type="ECO:0000313" key="12">
    <source>
        <dbReference type="Proteomes" id="UP001595962"/>
    </source>
</evidence>
<keyword evidence="5" id="KW-0805">Transcription regulation</keyword>
<evidence type="ECO:0000256" key="6">
    <source>
        <dbReference type="ARBA" id="ARBA00023163"/>
    </source>
</evidence>
<dbReference type="Proteomes" id="UP001595962">
    <property type="component" value="Unassembled WGS sequence"/>
</dbReference>
<comment type="function">
    <text evidence="7">Responsible for the coupling of flagellin expression to flagellar assembly by preventing expression of the flagellin genes when a component of the middle class of proteins is defective. It negatively regulates flagellar genes by inhibiting the activity of FliA by directly binding to FliA.</text>
</comment>
<evidence type="ECO:0000256" key="1">
    <source>
        <dbReference type="ARBA" id="ARBA00005322"/>
    </source>
</evidence>
<comment type="similarity">
    <text evidence="1">Belongs to the FlgM family.</text>
</comment>
<dbReference type="NCBIfam" id="TIGR03824">
    <property type="entry name" value="FlgM_jcvi"/>
    <property type="match status" value="1"/>
</dbReference>
<name>A0ABV9JRT0_9GAMM</name>
<dbReference type="InterPro" id="IPR007412">
    <property type="entry name" value="FlgM"/>
</dbReference>
<dbReference type="RefSeq" id="WP_377336543.1">
    <property type="nucleotide sequence ID" value="NZ_JBHSGB010000017.1"/>
</dbReference>
<evidence type="ECO:0000256" key="9">
    <source>
        <dbReference type="SAM" id="MobiDB-lite"/>
    </source>
</evidence>
<organism evidence="11 12">
    <name type="scientific">Rheinheimera marina</name>
    <dbReference type="NCBI Taxonomy" id="1774958"/>
    <lineage>
        <taxon>Bacteria</taxon>
        <taxon>Pseudomonadati</taxon>
        <taxon>Pseudomonadota</taxon>
        <taxon>Gammaproteobacteria</taxon>
        <taxon>Chromatiales</taxon>
        <taxon>Chromatiaceae</taxon>
        <taxon>Rheinheimera</taxon>
    </lineage>
</organism>
<evidence type="ECO:0000256" key="4">
    <source>
        <dbReference type="ARBA" id="ARBA00022795"/>
    </source>
</evidence>
<comment type="caution">
    <text evidence="11">The sequence shown here is derived from an EMBL/GenBank/DDBJ whole genome shotgun (WGS) entry which is preliminary data.</text>
</comment>
<evidence type="ECO:0000256" key="3">
    <source>
        <dbReference type="ARBA" id="ARBA00022491"/>
    </source>
</evidence>
<evidence type="ECO:0000313" key="11">
    <source>
        <dbReference type="EMBL" id="MFC4656967.1"/>
    </source>
</evidence>
<dbReference type="Pfam" id="PF04316">
    <property type="entry name" value="FlgM"/>
    <property type="match status" value="1"/>
</dbReference>
<dbReference type="EMBL" id="JBHSGB010000017">
    <property type="protein sequence ID" value="MFC4656967.1"/>
    <property type="molecule type" value="Genomic_DNA"/>
</dbReference>
<dbReference type="InterPro" id="IPR035890">
    <property type="entry name" value="Anti-sigma-28_factor_FlgM_sf"/>
</dbReference>
<keyword evidence="11" id="KW-0966">Cell projection</keyword>
<keyword evidence="3" id="KW-0678">Repressor</keyword>
<gene>
    <name evidence="11" type="primary">flgM</name>
    <name evidence="11" type="ORF">ACFO3I_18250</name>
</gene>
<evidence type="ECO:0000256" key="2">
    <source>
        <dbReference type="ARBA" id="ARBA00017823"/>
    </source>
</evidence>
<feature type="domain" description="Anti-sigma-28 factor FlgM C-terminal" evidence="10">
    <location>
        <begin position="50"/>
        <end position="103"/>
    </location>
</feature>
<keyword evidence="12" id="KW-1185">Reference proteome</keyword>
<dbReference type="InterPro" id="IPR031316">
    <property type="entry name" value="FlgM_C"/>
</dbReference>
<evidence type="ECO:0000256" key="8">
    <source>
        <dbReference type="ARBA" id="ARBA00030117"/>
    </source>
</evidence>
<proteinExistence type="inferred from homology"/>
<feature type="region of interest" description="Disordered" evidence="9">
    <location>
        <begin position="57"/>
        <end position="77"/>
    </location>
</feature>
<keyword evidence="11" id="KW-0969">Cilium</keyword>
<evidence type="ECO:0000256" key="5">
    <source>
        <dbReference type="ARBA" id="ARBA00023015"/>
    </source>
</evidence>
<keyword evidence="6" id="KW-0804">Transcription</keyword>
<feature type="compositionally biased region" description="Basic and acidic residues" evidence="9">
    <location>
        <begin position="64"/>
        <end position="77"/>
    </location>
</feature>
<keyword evidence="4" id="KW-1005">Bacterial flagellum biogenesis</keyword>
<keyword evidence="11" id="KW-0282">Flagellum</keyword>
<protein>
    <recommendedName>
        <fullName evidence="2">Negative regulator of flagellin synthesis</fullName>
    </recommendedName>
    <alternativeName>
        <fullName evidence="8">Anti-sigma-28 factor</fullName>
    </alternativeName>
</protein>
<dbReference type="SUPFAM" id="SSF101498">
    <property type="entry name" value="Anti-sigma factor FlgM"/>
    <property type="match status" value="1"/>
</dbReference>
<evidence type="ECO:0000256" key="7">
    <source>
        <dbReference type="ARBA" id="ARBA00024739"/>
    </source>
</evidence>
<reference evidence="12" key="1">
    <citation type="journal article" date="2019" name="Int. J. Syst. Evol. Microbiol.">
        <title>The Global Catalogue of Microorganisms (GCM) 10K type strain sequencing project: providing services to taxonomists for standard genome sequencing and annotation.</title>
        <authorList>
            <consortium name="The Broad Institute Genomics Platform"/>
            <consortium name="The Broad Institute Genome Sequencing Center for Infectious Disease"/>
            <person name="Wu L."/>
            <person name="Ma J."/>
        </authorList>
    </citation>
    <scope>NUCLEOTIDE SEQUENCE [LARGE SCALE GENOMIC DNA]</scope>
    <source>
        <strain evidence="12">DT28</strain>
    </source>
</reference>
<sequence length="113" mass="12539">MAINVNTGLPATPQVKADKTEQQNLQKQQVVQQQATQQQATTGVATQKQDSVSLTSQAQQFSKASDKAKNSSGIDQEKVDRIKQDIADGKYKINIEQLARRIVQFESDFFGKK</sequence>
<feature type="region of interest" description="Disordered" evidence="9">
    <location>
        <begin position="1"/>
        <end position="21"/>
    </location>
</feature>
<accession>A0ABV9JRT0</accession>
<evidence type="ECO:0000259" key="10">
    <source>
        <dbReference type="Pfam" id="PF04316"/>
    </source>
</evidence>